<proteinExistence type="predicted"/>
<dbReference type="CDD" id="cd09872">
    <property type="entry name" value="PIN_Sll0205-like"/>
    <property type="match status" value="1"/>
</dbReference>
<sequence>MILLDTHVMIWMSQGIEGKIGKASYNLIETAWRDYTLAVSSMSFWEWSMLYHKGRVGVPNNSMIDTRKALLAQGLIELPMTGEIGILANELNMHGDPADRIILATASKHQAILVTADENILSFATTKVQDARQ</sequence>
<dbReference type="RefSeq" id="WP_097077934.1">
    <property type="nucleotide sequence ID" value="NZ_BAABHT010000020.1"/>
</dbReference>
<dbReference type="Proteomes" id="UP000219042">
    <property type="component" value="Unassembled WGS sequence"/>
</dbReference>
<evidence type="ECO:0000313" key="2">
    <source>
        <dbReference type="EMBL" id="SNX43672.1"/>
    </source>
</evidence>
<gene>
    <name evidence="2" type="ORF">SAMN05421731_101714</name>
</gene>
<name>A0A240E502_9GAMM</name>
<dbReference type="InterPro" id="IPR052919">
    <property type="entry name" value="TA_system_RNase"/>
</dbReference>
<dbReference type="InterPro" id="IPR041705">
    <property type="entry name" value="PIN_Sll0205"/>
</dbReference>
<feature type="domain" description="PIN" evidence="1">
    <location>
        <begin position="2"/>
        <end position="121"/>
    </location>
</feature>
<accession>A0A240E502</accession>
<organism evidence="2 3">
    <name type="scientific">Acinetobacter puyangensis</name>
    <dbReference type="NCBI Taxonomy" id="1096779"/>
    <lineage>
        <taxon>Bacteria</taxon>
        <taxon>Pseudomonadati</taxon>
        <taxon>Pseudomonadota</taxon>
        <taxon>Gammaproteobacteria</taxon>
        <taxon>Moraxellales</taxon>
        <taxon>Moraxellaceae</taxon>
        <taxon>Acinetobacter</taxon>
    </lineage>
</organism>
<evidence type="ECO:0000313" key="3">
    <source>
        <dbReference type="Proteomes" id="UP000219042"/>
    </source>
</evidence>
<protein>
    <submittedName>
        <fullName evidence="2">PIN domain nuclease, a component of toxin-antitoxin system (PIN domain)</fullName>
    </submittedName>
</protein>
<dbReference type="OrthoDB" id="9798990at2"/>
<dbReference type="SUPFAM" id="SSF88723">
    <property type="entry name" value="PIN domain-like"/>
    <property type="match status" value="1"/>
</dbReference>
<dbReference type="InterPro" id="IPR002716">
    <property type="entry name" value="PIN_dom"/>
</dbReference>
<dbReference type="Gene3D" id="3.40.50.1010">
    <property type="entry name" value="5'-nuclease"/>
    <property type="match status" value="1"/>
</dbReference>
<dbReference type="AlphaFoldDB" id="A0A240E502"/>
<dbReference type="PANTHER" id="PTHR36173:SF1">
    <property type="entry name" value="RIBONUCLEASE VAPC22"/>
    <property type="match status" value="1"/>
</dbReference>
<dbReference type="Pfam" id="PF01850">
    <property type="entry name" value="PIN"/>
    <property type="match status" value="1"/>
</dbReference>
<reference evidence="3" key="1">
    <citation type="submission" date="2016-09" db="EMBL/GenBank/DDBJ databases">
        <authorList>
            <person name="Varghese N."/>
            <person name="Submissions S."/>
        </authorList>
    </citation>
    <scope>NUCLEOTIDE SEQUENCE [LARGE SCALE GENOMIC DNA]</scope>
    <source>
        <strain evidence="3">ANC 4466</strain>
    </source>
</reference>
<dbReference type="InterPro" id="IPR029060">
    <property type="entry name" value="PIN-like_dom_sf"/>
</dbReference>
<dbReference type="EMBL" id="OANT01000001">
    <property type="protein sequence ID" value="SNX43672.1"/>
    <property type="molecule type" value="Genomic_DNA"/>
</dbReference>
<keyword evidence="3" id="KW-1185">Reference proteome</keyword>
<dbReference type="PANTHER" id="PTHR36173">
    <property type="entry name" value="RIBONUCLEASE VAPC16-RELATED"/>
    <property type="match status" value="1"/>
</dbReference>
<evidence type="ECO:0000259" key="1">
    <source>
        <dbReference type="Pfam" id="PF01850"/>
    </source>
</evidence>